<keyword evidence="1" id="KW-0175">Coiled coil</keyword>
<evidence type="ECO:0000256" key="1">
    <source>
        <dbReference type="SAM" id="Coils"/>
    </source>
</evidence>
<keyword evidence="2" id="KW-1133">Transmembrane helix</keyword>
<keyword evidence="2" id="KW-0812">Transmembrane</keyword>
<accession>A0A916DWB4</accession>
<feature type="transmembrane region" description="Helical" evidence="2">
    <location>
        <begin position="429"/>
        <end position="452"/>
    </location>
</feature>
<dbReference type="Pfam" id="PF00069">
    <property type="entry name" value="Pkinase"/>
    <property type="match status" value="1"/>
</dbReference>
<dbReference type="GO" id="GO:0004674">
    <property type="term" value="F:protein serine/threonine kinase activity"/>
    <property type="evidence" value="ECO:0007669"/>
    <property type="project" value="TreeGrafter"/>
</dbReference>
<evidence type="ECO:0000313" key="4">
    <source>
        <dbReference type="EMBL" id="BDS15291.1"/>
    </source>
</evidence>
<dbReference type="Gene3D" id="1.10.510.10">
    <property type="entry name" value="Transferase(Phosphotransferase) domain 1"/>
    <property type="match status" value="1"/>
</dbReference>
<evidence type="ECO:0000313" key="5">
    <source>
        <dbReference type="Proteomes" id="UP001060919"/>
    </source>
</evidence>
<dbReference type="Proteomes" id="UP001060919">
    <property type="component" value="Chromosome"/>
</dbReference>
<proteinExistence type="predicted"/>
<gene>
    <name evidence="4" type="ORF">AsAng_0060750</name>
</gene>
<dbReference type="RefSeq" id="WP_264790455.1">
    <property type="nucleotide sequence ID" value="NZ_AP026867.1"/>
</dbReference>
<evidence type="ECO:0000256" key="2">
    <source>
        <dbReference type="SAM" id="Phobius"/>
    </source>
</evidence>
<feature type="coiled-coil region" evidence="1">
    <location>
        <begin position="724"/>
        <end position="799"/>
    </location>
</feature>
<dbReference type="SMART" id="SM00220">
    <property type="entry name" value="S_TKc"/>
    <property type="match status" value="1"/>
</dbReference>
<organism evidence="4 5">
    <name type="scientific">Aureispira anguillae</name>
    <dbReference type="NCBI Taxonomy" id="2864201"/>
    <lineage>
        <taxon>Bacteria</taxon>
        <taxon>Pseudomonadati</taxon>
        <taxon>Bacteroidota</taxon>
        <taxon>Saprospiria</taxon>
        <taxon>Saprospirales</taxon>
        <taxon>Saprospiraceae</taxon>
        <taxon>Aureispira</taxon>
    </lineage>
</organism>
<dbReference type="PANTHER" id="PTHR44167">
    <property type="entry name" value="OVARIAN-SPECIFIC SERINE/THREONINE-PROTEIN KINASE LOK-RELATED"/>
    <property type="match status" value="1"/>
</dbReference>
<dbReference type="GO" id="GO:0005524">
    <property type="term" value="F:ATP binding"/>
    <property type="evidence" value="ECO:0007669"/>
    <property type="project" value="InterPro"/>
</dbReference>
<dbReference type="SUPFAM" id="SSF56112">
    <property type="entry name" value="Protein kinase-like (PK-like)"/>
    <property type="match status" value="1"/>
</dbReference>
<dbReference type="InterPro" id="IPR011009">
    <property type="entry name" value="Kinase-like_dom_sf"/>
</dbReference>
<sequence length="861" mass="100544">MSNQYYLKHSRQSISLVAKPFAGGGEGDLYEVLTASHKQYVAKIYHPQKRSKEREEKIAYLIEHPPVGLSEEGAIVWVIDALYDANYQFAGFIMPFARGKKLELLCLGKLSRKLGQEWSRFDFKHKTALQYRLRVCFNLAAAIYQIHATNHYVLVDMKPENILIQSNGLLSIVDTDSVEVLEDGVAIFPAPVATPEYSPPEFYRQAEEKNKTVRESWDRFGLAVIFYKLLCGIHPFAASAKPPYDHLVSLHEKIEEGLFVHNKTRQTLLNVVPPPHQRFEALDLGLQDLFIQCFEGGHESPELRPTANEWCAAFLVAIGDAELEAHFAHIMGLWGDTVGLKRVLPSMLYRSHEMILNPKKWLENELNNFFEAPPQLPMALTKAIRGSNQEMKLKLEWLDYGGAWLLFIVGAYWYLLFDVELKTWLLNDFWLWDILLINATFIAILVMVQVIFPRLVSFGRHLFSPQVQVRRLWREFRLSYPQLQQDSAKVKDTLLQQFLKKNAKNIATFEALKEQHIVPLQTYLEQQDGLVKGLMKERKATMDRIQKKYLIRAETNALLAEMKGRSVVSLDKRLRHYYQKEINAIERKALLQPDYQKLDALHQQHINEHLAATETAQNKLMEEAMSVFQLDHFFDKQLKSNSVENKVLKSLFKEYNINTLCAIKAMYYDKNQNLVIALERGDHLLVRSQQYPYLEHLKTCFYQYEEAIDYARNHDLNYGKEYFQERYAIKRKEDEKEIEELNKKYQTKKAKKLKAYRLARTAYLSEQFDLAQLLLNEIKAAEKKEIEAEEAVYEEQYQQIFSHSQTKVEEISEYLNTLNKDYKMEVKALLTTPEMEKLKISFKKKIEKAKEDIIKLEHLNF</sequence>
<dbReference type="InterPro" id="IPR000719">
    <property type="entry name" value="Prot_kinase_dom"/>
</dbReference>
<feature type="transmembrane region" description="Helical" evidence="2">
    <location>
        <begin position="397"/>
        <end position="417"/>
    </location>
</feature>
<evidence type="ECO:0000259" key="3">
    <source>
        <dbReference type="PROSITE" id="PS50011"/>
    </source>
</evidence>
<feature type="domain" description="Protein kinase" evidence="3">
    <location>
        <begin position="18"/>
        <end position="315"/>
    </location>
</feature>
<dbReference type="EMBL" id="AP026867">
    <property type="protein sequence ID" value="BDS15291.1"/>
    <property type="molecule type" value="Genomic_DNA"/>
</dbReference>
<reference evidence="4" key="1">
    <citation type="submission" date="2022-09" db="EMBL/GenBank/DDBJ databases">
        <title>Aureispira anguillicida sp. nov., isolated from Leptocephalus of Japanese eel Anguilla japonica.</title>
        <authorList>
            <person name="Yuasa K."/>
            <person name="Mekata T."/>
            <person name="Ikunari K."/>
        </authorList>
    </citation>
    <scope>NUCLEOTIDE SEQUENCE</scope>
    <source>
        <strain evidence="4">EL160426</strain>
    </source>
</reference>
<dbReference type="KEGG" id="aup:AsAng_0060750"/>
<dbReference type="AlphaFoldDB" id="A0A916DWB4"/>
<dbReference type="GO" id="GO:0005737">
    <property type="term" value="C:cytoplasm"/>
    <property type="evidence" value="ECO:0007669"/>
    <property type="project" value="TreeGrafter"/>
</dbReference>
<keyword evidence="5" id="KW-1185">Reference proteome</keyword>
<dbReference type="PROSITE" id="PS50011">
    <property type="entry name" value="PROTEIN_KINASE_DOM"/>
    <property type="match status" value="1"/>
</dbReference>
<dbReference type="PANTHER" id="PTHR44167:SF24">
    <property type="entry name" value="SERINE_THREONINE-PROTEIN KINASE CHK2"/>
    <property type="match status" value="1"/>
</dbReference>
<keyword evidence="2" id="KW-0472">Membrane</keyword>
<name>A0A916DWB4_9BACT</name>
<protein>
    <recommendedName>
        <fullName evidence="3">Protein kinase domain-containing protein</fullName>
    </recommendedName>
</protein>